<dbReference type="RefSeq" id="WP_133591649.1">
    <property type="nucleotide sequence ID" value="NZ_SNVV01000009.1"/>
</dbReference>
<dbReference type="InterPro" id="IPR010877">
    <property type="entry name" value="Phage_Mu_Gp46"/>
</dbReference>
<reference evidence="1 2" key="1">
    <citation type="submission" date="2019-03" db="EMBL/GenBank/DDBJ databases">
        <title>Genomic Encyclopedia of Type Strains, Phase IV (KMG-IV): sequencing the most valuable type-strain genomes for metagenomic binning, comparative biology and taxonomic classification.</title>
        <authorList>
            <person name="Goeker M."/>
        </authorList>
    </citation>
    <scope>NUCLEOTIDE SEQUENCE [LARGE SCALE GENOMIC DNA]</scope>
    <source>
        <strain evidence="1 2">DSM 12121</strain>
    </source>
</reference>
<dbReference type="Proteomes" id="UP000295129">
    <property type="component" value="Unassembled WGS sequence"/>
</dbReference>
<dbReference type="OrthoDB" id="5677166at2"/>
<evidence type="ECO:0000313" key="1">
    <source>
        <dbReference type="EMBL" id="TDN50415.1"/>
    </source>
</evidence>
<keyword evidence="2" id="KW-1185">Reference proteome</keyword>
<dbReference type="EMBL" id="SNVV01000009">
    <property type="protein sequence ID" value="TDN50415.1"/>
    <property type="molecule type" value="Genomic_DNA"/>
</dbReference>
<name>A0A4R6DYI6_9RHOO</name>
<accession>A0A4R6DYI6</accession>
<evidence type="ECO:0000313" key="2">
    <source>
        <dbReference type="Proteomes" id="UP000295129"/>
    </source>
</evidence>
<dbReference type="Pfam" id="PF07409">
    <property type="entry name" value="GP46"/>
    <property type="match status" value="1"/>
</dbReference>
<organism evidence="1 2">
    <name type="scientific">Azoarcus indigens</name>
    <dbReference type="NCBI Taxonomy" id="29545"/>
    <lineage>
        <taxon>Bacteria</taxon>
        <taxon>Pseudomonadati</taxon>
        <taxon>Pseudomonadota</taxon>
        <taxon>Betaproteobacteria</taxon>
        <taxon>Rhodocyclales</taxon>
        <taxon>Zoogloeaceae</taxon>
        <taxon>Azoarcus</taxon>
    </lineage>
</organism>
<comment type="caution">
    <text evidence="1">The sequence shown here is derived from an EMBL/GenBank/DDBJ whole genome shotgun (WGS) entry which is preliminary data.</text>
</comment>
<proteinExistence type="predicted"/>
<sequence length="134" mass="15254">MQLATETDQRTSLGRAVAISLFTWRRASADDPIDDAERYGWWGDSVPRGAGDRIGSRLWLLRRRKLTAETLRDAETYAREALQWLIDDGVASAVEIQTERYGTDQLRMRVVIHVTASGRLEYSFDDTWGVIHAV</sequence>
<dbReference type="AlphaFoldDB" id="A0A4R6DYI6"/>
<gene>
    <name evidence="1" type="ORF">C7389_109109</name>
</gene>
<protein>
    <submittedName>
        <fullName evidence="1">Phage gp46-like protein</fullName>
    </submittedName>
</protein>